<sequence>MRAQPTGPGIGPGPVRFSATKPWPPWSGGAAYDQARGTPPGQTGRSNMTKYIVFLCWLGALPGLVAAGEIYRYVDEQGRVHYTDEPPPQYERKAEALTLDGVQTYEGRRLQTQPRAPRRESDDRGEVGYERVQLMRPASEQTIRDPSHTLTVSVQVAPPLRTKLGHRLQYFLDGQPAGAPTTSTSRTLTEVYRGTHTVQVVVVDGSGRQLAQTERRTVFMKPPSVN</sequence>
<comment type="caution">
    <text evidence="3">The sequence shown here is derived from an EMBL/GenBank/DDBJ whole genome shotgun (WGS) entry which is preliminary data.</text>
</comment>
<dbReference type="OrthoDB" id="6366673at2"/>
<dbReference type="InterPro" id="IPR025392">
    <property type="entry name" value="DUF4124"/>
</dbReference>
<feature type="region of interest" description="Disordered" evidence="1">
    <location>
        <begin position="105"/>
        <end position="127"/>
    </location>
</feature>
<feature type="region of interest" description="Disordered" evidence="1">
    <location>
        <begin position="1"/>
        <end position="44"/>
    </location>
</feature>
<name>A0A363UKS2_9GAMM</name>
<feature type="domain" description="DUF4124" evidence="2">
    <location>
        <begin position="60"/>
        <end position="104"/>
    </location>
</feature>
<dbReference type="EMBL" id="QEQK01000007">
    <property type="protein sequence ID" value="PWN56019.1"/>
    <property type="molecule type" value="Genomic_DNA"/>
</dbReference>
<feature type="compositionally biased region" description="Basic and acidic residues" evidence="1">
    <location>
        <begin position="117"/>
        <end position="127"/>
    </location>
</feature>
<evidence type="ECO:0000313" key="3">
    <source>
        <dbReference type="EMBL" id="PWN56019.1"/>
    </source>
</evidence>
<dbReference type="AlphaFoldDB" id="A0A363UKS2"/>
<gene>
    <name evidence="3" type="ORF">DEH80_09385</name>
</gene>
<proteinExistence type="predicted"/>
<organism evidence="3 4">
    <name type="scientific">Abyssibacter profundi</name>
    <dbReference type="NCBI Taxonomy" id="2182787"/>
    <lineage>
        <taxon>Bacteria</taxon>
        <taxon>Pseudomonadati</taxon>
        <taxon>Pseudomonadota</taxon>
        <taxon>Gammaproteobacteria</taxon>
        <taxon>Chromatiales</taxon>
        <taxon>Oceanococcaceae</taxon>
        <taxon>Abyssibacter</taxon>
    </lineage>
</organism>
<keyword evidence="4" id="KW-1185">Reference proteome</keyword>
<dbReference type="Pfam" id="PF13511">
    <property type="entry name" value="DUF4124"/>
    <property type="match status" value="1"/>
</dbReference>
<dbReference type="InterPro" id="IPR013783">
    <property type="entry name" value="Ig-like_fold"/>
</dbReference>
<evidence type="ECO:0000313" key="4">
    <source>
        <dbReference type="Proteomes" id="UP000251800"/>
    </source>
</evidence>
<accession>A0A363UKS2</accession>
<protein>
    <recommendedName>
        <fullName evidence="2">DUF4124 domain-containing protein</fullName>
    </recommendedName>
</protein>
<evidence type="ECO:0000256" key="1">
    <source>
        <dbReference type="SAM" id="MobiDB-lite"/>
    </source>
</evidence>
<reference evidence="3 4" key="1">
    <citation type="submission" date="2018-05" db="EMBL/GenBank/DDBJ databases">
        <title>Abyssibacter profundi OUC007T gen. nov., sp. nov, a marine bacterium isolated from seawater of the Mariana Trench.</title>
        <authorList>
            <person name="Zhou S."/>
        </authorList>
    </citation>
    <scope>NUCLEOTIDE SEQUENCE [LARGE SCALE GENOMIC DNA]</scope>
    <source>
        <strain evidence="3 4">OUC007</strain>
    </source>
</reference>
<evidence type="ECO:0000259" key="2">
    <source>
        <dbReference type="Pfam" id="PF13511"/>
    </source>
</evidence>
<dbReference type="Gene3D" id="2.60.40.10">
    <property type="entry name" value="Immunoglobulins"/>
    <property type="match status" value="1"/>
</dbReference>
<dbReference type="Proteomes" id="UP000251800">
    <property type="component" value="Unassembled WGS sequence"/>
</dbReference>